<sequence length="51" mass="5498">MASKRILVSCSAGISDSDPSPPLSFYCFFFPRINQCVDLGLSDIDASLVDV</sequence>
<protein>
    <submittedName>
        <fullName evidence="1">Uncharacterized protein</fullName>
    </submittedName>
</protein>
<accession>A0A9E7EGA0</accession>
<dbReference type="Proteomes" id="UP001055439">
    <property type="component" value="Chromosome 1"/>
</dbReference>
<reference evidence="1" key="1">
    <citation type="submission" date="2022-05" db="EMBL/GenBank/DDBJ databases">
        <title>The Musa troglodytarum L. genome provides insights into the mechanism of non-climacteric behaviour and enrichment of carotenoids.</title>
        <authorList>
            <person name="Wang J."/>
        </authorList>
    </citation>
    <scope>NUCLEOTIDE SEQUENCE</scope>
    <source>
        <tissue evidence="1">Leaf</tissue>
    </source>
</reference>
<evidence type="ECO:0000313" key="2">
    <source>
        <dbReference type="Proteomes" id="UP001055439"/>
    </source>
</evidence>
<proteinExistence type="predicted"/>
<keyword evidence="2" id="KW-1185">Reference proteome</keyword>
<name>A0A9E7EGA0_9LILI</name>
<gene>
    <name evidence="1" type="ORF">MUK42_34978</name>
</gene>
<evidence type="ECO:0000313" key="1">
    <source>
        <dbReference type="EMBL" id="URD76388.1"/>
    </source>
</evidence>
<dbReference type="AlphaFoldDB" id="A0A9E7EGA0"/>
<organism evidence="1 2">
    <name type="scientific">Musa troglodytarum</name>
    <name type="common">fe'i banana</name>
    <dbReference type="NCBI Taxonomy" id="320322"/>
    <lineage>
        <taxon>Eukaryota</taxon>
        <taxon>Viridiplantae</taxon>
        <taxon>Streptophyta</taxon>
        <taxon>Embryophyta</taxon>
        <taxon>Tracheophyta</taxon>
        <taxon>Spermatophyta</taxon>
        <taxon>Magnoliopsida</taxon>
        <taxon>Liliopsida</taxon>
        <taxon>Zingiberales</taxon>
        <taxon>Musaceae</taxon>
        <taxon>Musa</taxon>
    </lineage>
</organism>
<dbReference type="EMBL" id="CP097502">
    <property type="protein sequence ID" value="URD76388.1"/>
    <property type="molecule type" value="Genomic_DNA"/>
</dbReference>